<evidence type="ECO:0000313" key="2">
    <source>
        <dbReference type="EMBL" id="ELU40712.1"/>
    </source>
</evidence>
<dbReference type="HOGENOM" id="CLU_2943412_0_0_1"/>
<evidence type="ECO:0000256" key="1">
    <source>
        <dbReference type="SAM" id="MobiDB-lite"/>
    </source>
</evidence>
<keyword evidence="3" id="KW-1185">Reference proteome</keyword>
<name>L8WV86_THACA</name>
<accession>L8WV86</accession>
<protein>
    <submittedName>
        <fullName evidence="2">Uncharacterized protein</fullName>
    </submittedName>
</protein>
<dbReference type="AlphaFoldDB" id="L8WV86"/>
<dbReference type="EMBL" id="AFRT01001357">
    <property type="protein sequence ID" value="ELU40712.1"/>
    <property type="molecule type" value="Genomic_DNA"/>
</dbReference>
<feature type="region of interest" description="Disordered" evidence="1">
    <location>
        <begin position="1"/>
        <end position="27"/>
    </location>
</feature>
<feature type="compositionally biased region" description="Basic and acidic residues" evidence="1">
    <location>
        <begin position="12"/>
        <end position="22"/>
    </location>
</feature>
<reference evidence="2 3" key="1">
    <citation type="journal article" date="2013" name="Nat. Commun.">
        <title>The evolution and pathogenic mechanisms of the rice sheath blight pathogen.</title>
        <authorList>
            <person name="Zheng A."/>
            <person name="Lin R."/>
            <person name="Xu L."/>
            <person name="Qin P."/>
            <person name="Tang C."/>
            <person name="Ai P."/>
            <person name="Zhang D."/>
            <person name="Liu Y."/>
            <person name="Sun Z."/>
            <person name="Feng H."/>
            <person name="Wang Y."/>
            <person name="Chen Y."/>
            <person name="Liang X."/>
            <person name="Fu R."/>
            <person name="Li Q."/>
            <person name="Zhang J."/>
            <person name="Yu X."/>
            <person name="Xie Z."/>
            <person name="Ding L."/>
            <person name="Guan P."/>
            <person name="Tang J."/>
            <person name="Liang Y."/>
            <person name="Wang S."/>
            <person name="Deng Q."/>
            <person name="Li S."/>
            <person name="Zhu J."/>
            <person name="Wang L."/>
            <person name="Liu H."/>
            <person name="Li P."/>
        </authorList>
    </citation>
    <scope>NUCLEOTIDE SEQUENCE [LARGE SCALE GENOMIC DNA]</scope>
    <source>
        <strain evidence="3">AG-1 IA</strain>
    </source>
</reference>
<dbReference type="Proteomes" id="UP000011668">
    <property type="component" value="Unassembled WGS sequence"/>
</dbReference>
<evidence type="ECO:0000313" key="3">
    <source>
        <dbReference type="Proteomes" id="UP000011668"/>
    </source>
</evidence>
<gene>
    <name evidence="2" type="ORF">AG1IA_05260</name>
</gene>
<comment type="caution">
    <text evidence="2">The sequence shown here is derived from an EMBL/GenBank/DDBJ whole genome shotgun (WGS) entry which is preliminary data.</text>
</comment>
<proteinExistence type="predicted"/>
<organism evidence="2 3">
    <name type="scientific">Thanatephorus cucumeris (strain AG1-IA)</name>
    <name type="common">Rice sheath blight fungus</name>
    <name type="synonym">Rhizoctonia solani</name>
    <dbReference type="NCBI Taxonomy" id="983506"/>
    <lineage>
        <taxon>Eukaryota</taxon>
        <taxon>Fungi</taxon>
        <taxon>Dikarya</taxon>
        <taxon>Basidiomycota</taxon>
        <taxon>Agaricomycotina</taxon>
        <taxon>Agaricomycetes</taxon>
        <taxon>Cantharellales</taxon>
        <taxon>Ceratobasidiaceae</taxon>
        <taxon>Rhizoctonia</taxon>
        <taxon>Rhizoctonia solani AG-1</taxon>
    </lineage>
</organism>
<sequence length="60" mass="6579">MGSTQGSIATFLDEHSRSERAEIPAAPEPIHANPLVYNCSRGSSSVTEIPFVPDKYFRIT</sequence>